<keyword evidence="1" id="KW-0175">Coiled coil</keyword>
<feature type="coiled-coil region" evidence="1">
    <location>
        <begin position="10"/>
        <end position="79"/>
    </location>
</feature>
<gene>
    <name evidence="2" type="ORF">AB2U05_13460</name>
</gene>
<dbReference type="RefSeq" id="WP_369183309.1">
    <property type="nucleotide sequence ID" value="NZ_CP163445.1"/>
</dbReference>
<dbReference type="AlphaFoldDB" id="A0AB39TJP4"/>
<dbReference type="EMBL" id="CP163445">
    <property type="protein sequence ID" value="XDQ79396.1"/>
    <property type="molecule type" value="Genomic_DNA"/>
</dbReference>
<organism evidence="2">
    <name type="scientific">Streptomyces sp. Y1</name>
    <dbReference type="NCBI Taxonomy" id="3238634"/>
    <lineage>
        <taxon>Bacteria</taxon>
        <taxon>Bacillati</taxon>
        <taxon>Actinomycetota</taxon>
        <taxon>Actinomycetes</taxon>
        <taxon>Kitasatosporales</taxon>
        <taxon>Streptomycetaceae</taxon>
        <taxon>Streptomyces</taxon>
    </lineage>
</organism>
<proteinExistence type="predicted"/>
<sequence>MSTQPPPFDLDAIQARVRHLEAETSRLRAAWNSARTRASNLRERLDNADHGRDRFVEAIEQMQAENDRLRDVLKSTQAIAALDSATCESCGHLESAHDPDGDRDCNASGARVRQCTCAYFIACYPEPAT</sequence>
<name>A0AB39TJP4_9ACTN</name>
<protein>
    <submittedName>
        <fullName evidence="2">Uncharacterized protein</fullName>
    </submittedName>
</protein>
<evidence type="ECO:0000256" key="1">
    <source>
        <dbReference type="SAM" id="Coils"/>
    </source>
</evidence>
<evidence type="ECO:0000313" key="2">
    <source>
        <dbReference type="EMBL" id="XDQ79396.1"/>
    </source>
</evidence>
<accession>A0AB39TJP4</accession>
<reference evidence="2" key="1">
    <citation type="submission" date="2024-07" db="EMBL/GenBank/DDBJ databases">
        <authorList>
            <person name="Yu S.T."/>
        </authorList>
    </citation>
    <scope>NUCLEOTIDE SEQUENCE</scope>
    <source>
        <strain evidence="2">Y1</strain>
    </source>
</reference>